<name>A0A0F9HJ90_9ZZZZ</name>
<gene>
    <name evidence="1" type="ORF">LCGC14_1698420</name>
</gene>
<accession>A0A0F9HJ90</accession>
<dbReference type="AlphaFoldDB" id="A0A0F9HJ90"/>
<dbReference type="EMBL" id="LAZR01014962">
    <property type="protein sequence ID" value="KKM15202.1"/>
    <property type="molecule type" value="Genomic_DNA"/>
</dbReference>
<protein>
    <submittedName>
        <fullName evidence="1">Uncharacterized protein</fullName>
    </submittedName>
</protein>
<evidence type="ECO:0000313" key="1">
    <source>
        <dbReference type="EMBL" id="KKM15202.1"/>
    </source>
</evidence>
<sequence length="64" mass="7390">MGKTAVKISDAMLKVLREMARKSNHKKAFRRALQAEGERIWEEARGRSAHHGMLYRVTKARDLP</sequence>
<organism evidence="1">
    <name type="scientific">marine sediment metagenome</name>
    <dbReference type="NCBI Taxonomy" id="412755"/>
    <lineage>
        <taxon>unclassified sequences</taxon>
        <taxon>metagenomes</taxon>
        <taxon>ecological metagenomes</taxon>
    </lineage>
</organism>
<comment type="caution">
    <text evidence="1">The sequence shown here is derived from an EMBL/GenBank/DDBJ whole genome shotgun (WGS) entry which is preliminary data.</text>
</comment>
<proteinExistence type="predicted"/>
<reference evidence="1" key="1">
    <citation type="journal article" date="2015" name="Nature">
        <title>Complex archaea that bridge the gap between prokaryotes and eukaryotes.</title>
        <authorList>
            <person name="Spang A."/>
            <person name="Saw J.H."/>
            <person name="Jorgensen S.L."/>
            <person name="Zaremba-Niedzwiedzka K."/>
            <person name="Martijn J."/>
            <person name="Lind A.E."/>
            <person name="van Eijk R."/>
            <person name="Schleper C."/>
            <person name="Guy L."/>
            <person name="Ettema T.J."/>
        </authorList>
    </citation>
    <scope>NUCLEOTIDE SEQUENCE</scope>
</reference>